<sequence length="122" mass="13393">MVCVVRCDVLPRSNPHPSQACSDTDTFTTEATREDGTPIGPLPPPRDLTVVKTRLHPSSGGKAGSWSWSTPELTNDKERTDRGDADRGDKETAFQTSRTTLGFGAEESRGENEDRWPRGAYD</sequence>
<protein>
    <submittedName>
        <fullName evidence="2">Uncharacterized protein</fullName>
    </submittedName>
</protein>
<gene>
    <name evidence="2" type="ORF">NDU88_002676</name>
</gene>
<feature type="region of interest" description="Disordered" evidence="1">
    <location>
        <begin position="12"/>
        <end position="122"/>
    </location>
</feature>
<name>A0AAV7TLS7_PLEWA</name>
<proteinExistence type="predicted"/>
<feature type="compositionally biased region" description="Low complexity" evidence="1">
    <location>
        <begin position="58"/>
        <end position="69"/>
    </location>
</feature>
<evidence type="ECO:0000256" key="1">
    <source>
        <dbReference type="SAM" id="MobiDB-lite"/>
    </source>
</evidence>
<organism evidence="2 3">
    <name type="scientific">Pleurodeles waltl</name>
    <name type="common">Iberian ribbed newt</name>
    <dbReference type="NCBI Taxonomy" id="8319"/>
    <lineage>
        <taxon>Eukaryota</taxon>
        <taxon>Metazoa</taxon>
        <taxon>Chordata</taxon>
        <taxon>Craniata</taxon>
        <taxon>Vertebrata</taxon>
        <taxon>Euteleostomi</taxon>
        <taxon>Amphibia</taxon>
        <taxon>Batrachia</taxon>
        <taxon>Caudata</taxon>
        <taxon>Salamandroidea</taxon>
        <taxon>Salamandridae</taxon>
        <taxon>Pleurodelinae</taxon>
        <taxon>Pleurodeles</taxon>
    </lineage>
</organism>
<keyword evidence="3" id="KW-1185">Reference proteome</keyword>
<evidence type="ECO:0000313" key="2">
    <source>
        <dbReference type="EMBL" id="KAJ1177421.1"/>
    </source>
</evidence>
<accession>A0AAV7TLS7</accession>
<comment type="caution">
    <text evidence="2">The sequence shown here is derived from an EMBL/GenBank/DDBJ whole genome shotgun (WGS) entry which is preliminary data.</text>
</comment>
<feature type="compositionally biased region" description="Basic and acidic residues" evidence="1">
    <location>
        <begin position="106"/>
        <end position="122"/>
    </location>
</feature>
<feature type="compositionally biased region" description="Basic and acidic residues" evidence="1">
    <location>
        <begin position="74"/>
        <end position="92"/>
    </location>
</feature>
<reference evidence="2" key="1">
    <citation type="journal article" date="2022" name="bioRxiv">
        <title>Sequencing and chromosome-scale assembly of the giantPleurodeles waltlgenome.</title>
        <authorList>
            <person name="Brown T."/>
            <person name="Elewa A."/>
            <person name="Iarovenko S."/>
            <person name="Subramanian E."/>
            <person name="Araus A.J."/>
            <person name="Petzold A."/>
            <person name="Susuki M."/>
            <person name="Suzuki K.-i.T."/>
            <person name="Hayashi T."/>
            <person name="Toyoda A."/>
            <person name="Oliveira C."/>
            <person name="Osipova E."/>
            <person name="Leigh N.D."/>
            <person name="Simon A."/>
            <person name="Yun M.H."/>
        </authorList>
    </citation>
    <scope>NUCLEOTIDE SEQUENCE</scope>
    <source>
        <strain evidence="2">20211129_DDA</strain>
        <tissue evidence="2">Liver</tissue>
    </source>
</reference>
<dbReference type="AlphaFoldDB" id="A0AAV7TLS7"/>
<dbReference type="EMBL" id="JANPWB010000006">
    <property type="protein sequence ID" value="KAJ1177421.1"/>
    <property type="molecule type" value="Genomic_DNA"/>
</dbReference>
<feature type="compositionally biased region" description="Polar residues" evidence="1">
    <location>
        <begin position="15"/>
        <end position="30"/>
    </location>
</feature>
<evidence type="ECO:0000313" key="3">
    <source>
        <dbReference type="Proteomes" id="UP001066276"/>
    </source>
</evidence>
<dbReference type="Proteomes" id="UP001066276">
    <property type="component" value="Chromosome 3_2"/>
</dbReference>